<feature type="compositionally biased region" description="Basic and acidic residues" evidence="3">
    <location>
        <begin position="554"/>
        <end position="576"/>
    </location>
</feature>
<dbReference type="Pfam" id="PF14215">
    <property type="entry name" value="bHLH-MYC_N"/>
    <property type="match status" value="1"/>
</dbReference>
<reference evidence="5" key="2">
    <citation type="submission" date="2023-06" db="EMBL/GenBank/DDBJ databases">
        <authorList>
            <person name="Ma L."/>
            <person name="Liu K.-W."/>
            <person name="Li Z."/>
            <person name="Hsiao Y.-Y."/>
            <person name="Qi Y."/>
            <person name="Fu T."/>
            <person name="Tang G."/>
            <person name="Zhang D."/>
            <person name="Sun W.-H."/>
            <person name="Liu D.-K."/>
            <person name="Li Y."/>
            <person name="Chen G.-Z."/>
            <person name="Liu X.-D."/>
            <person name="Liao X.-Y."/>
            <person name="Jiang Y.-T."/>
            <person name="Yu X."/>
            <person name="Hao Y."/>
            <person name="Huang J."/>
            <person name="Zhao X.-W."/>
            <person name="Ke S."/>
            <person name="Chen Y.-Y."/>
            <person name="Wu W.-L."/>
            <person name="Hsu J.-L."/>
            <person name="Lin Y.-F."/>
            <person name="Huang M.-D."/>
            <person name="Li C.-Y."/>
            <person name="Huang L."/>
            <person name="Wang Z.-W."/>
            <person name="Zhao X."/>
            <person name="Zhong W.-Y."/>
            <person name="Peng D.-H."/>
            <person name="Ahmad S."/>
            <person name="Lan S."/>
            <person name="Zhang J.-S."/>
            <person name="Tsai W.-C."/>
            <person name="Van De Peer Y."/>
            <person name="Liu Z.-J."/>
        </authorList>
    </citation>
    <scope>NUCLEOTIDE SEQUENCE</scope>
    <source>
        <strain evidence="5">SCP</strain>
        <tissue evidence="5">Leaves</tissue>
    </source>
</reference>
<dbReference type="AlphaFoldDB" id="A0AAV9BDP6"/>
<feature type="region of interest" description="Disordered" evidence="3">
    <location>
        <begin position="253"/>
        <end position="292"/>
    </location>
</feature>
<evidence type="ECO:0000313" key="6">
    <source>
        <dbReference type="Proteomes" id="UP001179952"/>
    </source>
</evidence>
<dbReference type="EMBL" id="JAUJYN010000003">
    <property type="protein sequence ID" value="KAK1274736.1"/>
    <property type="molecule type" value="Genomic_DNA"/>
</dbReference>
<dbReference type="Pfam" id="PF23176">
    <property type="entry name" value="bHLH_LHW"/>
    <property type="match status" value="1"/>
</dbReference>
<reference evidence="5" key="1">
    <citation type="journal article" date="2023" name="Nat. Commun.">
        <title>Diploid and tetraploid genomes of Acorus and the evolution of monocots.</title>
        <authorList>
            <person name="Ma L."/>
            <person name="Liu K.W."/>
            <person name="Li Z."/>
            <person name="Hsiao Y.Y."/>
            <person name="Qi Y."/>
            <person name="Fu T."/>
            <person name="Tang G.D."/>
            <person name="Zhang D."/>
            <person name="Sun W.H."/>
            <person name="Liu D.K."/>
            <person name="Li Y."/>
            <person name="Chen G.Z."/>
            <person name="Liu X.D."/>
            <person name="Liao X.Y."/>
            <person name="Jiang Y.T."/>
            <person name="Yu X."/>
            <person name="Hao Y."/>
            <person name="Huang J."/>
            <person name="Zhao X.W."/>
            <person name="Ke S."/>
            <person name="Chen Y.Y."/>
            <person name="Wu W.L."/>
            <person name="Hsu J.L."/>
            <person name="Lin Y.F."/>
            <person name="Huang M.D."/>
            <person name="Li C.Y."/>
            <person name="Huang L."/>
            <person name="Wang Z.W."/>
            <person name="Zhao X."/>
            <person name="Zhong W.Y."/>
            <person name="Peng D.H."/>
            <person name="Ahmad S."/>
            <person name="Lan S."/>
            <person name="Zhang J.S."/>
            <person name="Tsai W.C."/>
            <person name="Van de Peer Y."/>
            <person name="Liu Z.J."/>
        </authorList>
    </citation>
    <scope>NUCLEOTIDE SEQUENCE</scope>
    <source>
        <strain evidence="5">SCP</strain>
    </source>
</reference>
<evidence type="ECO:0000256" key="3">
    <source>
        <dbReference type="SAM" id="MobiDB-lite"/>
    </source>
</evidence>
<dbReference type="PANTHER" id="PTHR46196">
    <property type="entry name" value="TRANSCRIPTION FACTOR BHLH155-LIKE ISOFORM X1-RELATED"/>
    <property type="match status" value="1"/>
</dbReference>
<keyword evidence="1" id="KW-0805">Transcription regulation</keyword>
<sequence>MEIPKESKTLELGVSMVAKMGSALMGVLLKEVLRRLCVEGGWSYGVFWKIGRRNPAHLVWGEGHYETTGISGLSNLSRIEIVDPLCKEQEAGQDTLNDRLGQLGCQGDDGLSRMINKMMLPQIHVVGSGIVGCAASTGNHQWIFRETLGRDEYSSMASVDCRSISKTIAIIPVLPHGVVQLGSIQMVMESIRFVNHVKFLFMQLGSVPGVFLSENIKKDLGQKVQVNASYGVPSLTPVSINTHSEQAIRERFRRQTLKTPPSSIAIEPSWSSTQFNASSSTNSSEASSTSKGIMTSKDIGDFIPIMPSTIVKPLSSHGDQVESGPTTTKTVLQHPHVQLKQQGSPFSMSSGGGQWYSSGLTCDNLTLMEQQLFSATGSGIPANNIPTLTKIPQPGHLRGTVASSAKDSVIISLLGENESSNNVINLGTSNSLPFDAWRSMDSDSFLDSTMVQSGQSSSRMFNPADNHNNGYVTSEESERTHVSSIKVHATLASMREQDTDVLQTTNVLSIDSDDPVWIRNMPGFLEECSLNGSQVVQGDQSCHGGCEGIDVSMEKPWKSIGEPERDSLHGSNERPSDALVRPSIGDELFEALCQGFKFGSCGNLNDVIDCPVDLDTQNLNMEFCTSMTEIDMDTASGLMIKGVPNGGIFSEMDHDHLLEAVVSKVHSNSKQNSEGGVSCKTTLTNISSASLHTNCSPHGQVASEEKIQMGFVGLSPALVKVDTASLGSVASACSTDTVEDCFQMAGGPKSQISLWAEGRQQYMKPDNISVAPCKRPDEPWKSNRKRSRPGENPRPRPKDRQMIQDRVKELREIIPNGAKCSVDLLLERTIKHMLFLQSVTKHADKLKETGEPKIKEGGLVLKDNFEGGATWAFEVGTQSIICPIIIEDLNPPRQMLVEMLCEDQGFFLEIADLIRGLGLTILKGVMEARNDKVWARFSVEANRDVTRMEIFLSLVHILEPTLGTISTLQKDLIDGSNVGLNVFHQPSISPLLSEICS</sequence>
<dbReference type="InterPro" id="IPR025610">
    <property type="entry name" value="MYC/MYB_N"/>
</dbReference>
<comment type="caution">
    <text evidence="5">The sequence shown here is derived from an EMBL/GenBank/DDBJ whole genome shotgun (WGS) entry which is preliminary data.</text>
</comment>
<dbReference type="CDD" id="cd18915">
    <property type="entry name" value="bHLH_AtLHW_like"/>
    <property type="match status" value="1"/>
</dbReference>
<feature type="region of interest" description="Disordered" evidence="3">
    <location>
        <begin position="765"/>
        <end position="802"/>
    </location>
</feature>
<name>A0AAV9BDP6_ACOGR</name>
<dbReference type="PANTHER" id="PTHR46196:SF4">
    <property type="entry name" value="TRANSCRIPTION FACTOR LHW"/>
    <property type="match status" value="1"/>
</dbReference>
<dbReference type="Proteomes" id="UP001179952">
    <property type="component" value="Unassembled WGS sequence"/>
</dbReference>
<dbReference type="InterPro" id="IPR011598">
    <property type="entry name" value="bHLH_dom"/>
</dbReference>
<keyword evidence="6" id="KW-1185">Reference proteome</keyword>
<proteinExistence type="predicted"/>
<feature type="compositionally biased region" description="Low complexity" evidence="3">
    <location>
        <begin position="269"/>
        <end position="290"/>
    </location>
</feature>
<dbReference type="InterPro" id="IPR043561">
    <property type="entry name" value="LHW-like"/>
</dbReference>
<evidence type="ECO:0000313" key="5">
    <source>
        <dbReference type="EMBL" id="KAK1274736.1"/>
    </source>
</evidence>
<gene>
    <name evidence="5" type="ORF">QJS04_geneDACA001747</name>
</gene>
<feature type="region of interest" description="Disordered" evidence="3">
    <location>
        <begin position="554"/>
        <end position="577"/>
    </location>
</feature>
<feature type="compositionally biased region" description="Basic and acidic residues" evidence="3">
    <location>
        <begin position="788"/>
        <end position="802"/>
    </location>
</feature>
<dbReference type="GO" id="GO:0046983">
    <property type="term" value="F:protein dimerization activity"/>
    <property type="evidence" value="ECO:0007669"/>
    <property type="project" value="InterPro"/>
</dbReference>
<evidence type="ECO:0000256" key="2">
    <source>
        <dbReference type="ARBA" id="ARBA00023163"/>
    </source>
</evidence>
<protein>
    <submittedName>
        <fullName evidence="5">Transcription factor LHW</fullName>
    </submittedName>
</protein>
<evidence type="ECO:0000259" key="4">
    <source>
        <dbReference type="PROSITE" id="PS50888"/>
    </source>
</evidence>
<dbReference type="PROSITE" id="PS50888">
    <property type="entry name" value="BHLH"/>
    <property type="match status" value="1"/>
</dbReference>
<organism evidence="5 6">
    <name type="scientific">Acorus gramineus</name>
    <name type="common">Dwarf sweet flag</name>
    <dbReference type="NCBI Taxonomy" id="55184"/>
    <lineage>
        <taxon>Eukaryota</taxon>
        <taxon>Viridiplantae</taxon>
        <taxon>Streptophyta</taxon>
        <taxon>Embryophyta</taxon>
        <taxon>Tracheophyta</taxon>
        <taxon>Spermatophyta</taxon>
        <taxon>Magnoliopsida</taxon>
        <taxon>Liliopsida</taxon>
        <taxon>Acoraceae</taxon>
        <taxon>Acorus</taxon>
    </lineage>
</organism>
<keyword evidence="2" id="KW-0804">Transcription</keyword>
<evidence type="ECO:0000256" key="1">
    <source>
        <dbReference type="ARBA" id="ARBA00023015"/>
    </source>
</evidence>
<feature type="domain" description="BHLH" evidence="4">
    <location>
        <begin position="787"/>
        <end position="836"/>
    </location>
</feature>
<dbReference type="GO" id="GO:0003700">
    <property type="term" value="F:DNA-binding transcription factor activity"/>
    <property type="evidence" value="ECO:0007669"/>
    <property type="project" value="InterPro"/>
</dbReference>
<accession>A0AAV9BDP6</accession>